<keyword evidence="4" id="KW-1185">Reference proteome</keyword>
<accession>A0A4U0VJA0</accession>
<dbReference type="PANTHER" id="PTHR15020:SF50">
    <property type="entry name" value="UPF0659 PROTEIN YMR090W"/>
    <property type="match status" value="1"/>
</dbReference>
<proteinExistence type="inferred from homology"/>
<dbReference type="Pfam" id="PF13460">
    <property type="entry name" value="NAD_binding_10"/>
    <property type="match status" value="1"/>
</dbReference>
<evidence type="ECO:0000259" key="2">
    <source>
        <dbReference type="Pfam" id="PF13460"/>
    </source>
</evidence>
<dbReference type="OrthoDB" id="10254221at2759"/>
<dbReference type="Gene3D" id="3.40.50.720">
    <property type="entry name" value="NAD(P)-binding Rossmann-like Domain"/>
    <property type="match status" value="1"/>
</dbReference>
<dbReference type="AlphaFoldDB" id="A0A4U0VJA0"/>
<name>A0A4U0VJA0_9PEZI</name>
<dbReference type="SUPFAM" id="SSF51735">
    <property type="entry name" value="NAD(P)-binding Rossmann-fold domains"/>
    <property type="match status" value="1"/>
</dbReference>
<dbReference type="Proteomes" id="UP000308768">
    <property type="component" value="Unassembled WGS sequence"/>
</dbReference>
<dbReference type="EMBL" id="NAJN01002788">
    <property type="protein sequence ID" value="TKA49274.1"/>
    <property type="molecule type" value="Genomic_DNA"/>
</dbReference>
<feature type="non-terminal residue" evidence="3">
    <location>
        <position position="213"/>
    </location>
</feature>
<evidence type="ECO:0000313" key="4">
    <source>
        <dbReference type="Proteomes" id="UP000308768"/>
    </source>
</evidence>
<dbReference type="InterPro" id="IPR016040">
    <property type="entry name" value="NAD(P)-bd_dom"/>
</dbReference>
<reference evidence="3 4" key="1">
    <citation type="submission" date="2017-03" db="EMBL/GenBank/DDBJ databases">
        <title>Genomes of endolithic fungi from Antarctica.</title>
        <authorList>
            <person name="Coleine C."/>
            <person name="Masonjones S."/>
            <person name="Stajich J.E."/>
        </authorList>
    </citation>
    <scope>NUCLEOTIDE SEQUENCE [LARGE SCALE GENOMIC DNA]</scope>
    <source>
        <strain evidence="3 4">CCFEE 5187</strain>
    </source>
</reference>
<feature type="domain" description="NAD(P)-binding" evidence="2">
    <location>
        <begin position="8"/>
        <end position="210"/>
    </location>
</feature>
<evidence type="ECO:0000256" key="1">
    <source>
        <dbReference type="ARBA" id="ARBA00038376"/>
    </source>
</evidence>
<evidence type="ECO:0000313" key="3">
    <source>
        <dbReference type="EMBL" id="TKA49274.1"/>
    </source>
</evidence>
<organism evidence="3 4">
    <name type="scientific">Cryomyces minteri</name>
    <dbReference type="NCBI Taxonomy" id="331657"/>
    <lineage>
        <taxon>Eukaryota</taxon>
        <taxon>Fungi</taxon>
        <taxon>Dikarya</taxon>
        <taxon>Ascomycota</taxon>
        <taxon>Pezizomycotina</taxon>
        <taxon>Dothideomycetes</taxon>
        <taxon>Dothideomycetes incertae sedis</taxon>
        <taxon>Cryomyces</taxon>
    </lineage>
</organism>
<dbReference type="InterPro" id="IPR036291">
    <property type="entry name" value="NAD(P)-bd_dom_sf"/>
</dbReference>
<protein>
    <recommendedName>
        <fullName evidence="2">NAD(P)-binding domain-containing protein</fullName>
    </recommendedName>
</protein>
<comment type="caution">
    <text evidence="3">The sequence shown here is derived from an EMBL/GenBank/DDBJ whole genome shotgun (WGS) entry which is preliminary data.</text>
</comment>
<dbReference type="PANTHER" id="PTHR15020">
    <property type="entry name" value="FLAVIN REDUCTASE-RELATED"/>
    <property type="match status" value="1"/>
</dbReference>
<gene>
    <name evidence="3" type="ORF">B0A49_13480</name>
</gene>
<sequence length="213" mass="23347">MPSYAILGATGATGHSILEHLKTSPENRINVYVRSEPKLEGIFPGITSEPNVHIFEGDMKDVSLISRCVAGVSAVFSVIATNENVPKTSLAEDTARILVAALRKIREEDAQARLPRVVVLSSCTVNEHLSRHMPRLGHWITHCAFRHIYDDLERAEAYYRQNEDWLNAVFIQPGGLVEAEQTGHELSTDTYGGGFLSYGDLAAGMIEVADAGE</sequence>
<comment type="similarity">
    <text evidence="1">Belongs to the avfA family.</text>
</comment>